<dbReference type="PANTHER" id="PTHR20855">
    <property type="entry name" value="ADIPOR/PROGESTIN RECEPTOR-RELATED"/>
    <property type="match status" value="1"/>
</dbReference>
<evidence type="ECO:0000256" key="3">
    <source>
        <dbReference type="ARBA" id="ARBA00022989"/>
    </source>
</evidence>
<evidence type="ECO:0000256" key="2">
    <source>
        <dbReference type="ARBA" id="ARBA00022692"/>
    </source>
</evidence>
<proteinExistence type="predicted"/>
<feature type="transmembrane region" description="Helical" evidence="5">
    <location>
        <begin position="171"/>
        <end position="190"/>
    </location>
</feature>
<accession>A0ABW3ZIM9</accession>
<feature type="transmembrane region" description="Helical" evidence="5">
    <location>
        <begin position="59"/>
        <end position="76"/>
    </location>
</feature>
<dbReference type="EMBL" id="JBHTMU010000012">
    <property type="protein sequence ID" value="MFD1342528.1"/>
    <property type="molecule type" value="Genomic_DNA"/>
</dbReference>
<sequence length="227" mass="24460">MMETDGYRDRSMVLMDLPRSQWLADAAVNVAGVIAALAGGFVLVFAVVPEIGLPGQAALCLYAFCVLASFLASAVYNSGPFISHRAVLRRLDHGAIYIKIAGTATPFMVMSGSSMAWGGLVIIWGLSLYGAVKKIVFWSEPGKYDPYLYLVLAWSAAIPTAELIGEVPARMFLWMASGGLLYTAGVLVYVRDTMPFSRAIWHLFVLAAATCFFVAIILGTIATLAVY</sequence>
<keyword evidence="7" id="KW-1185">Reference proteome</keyword>
<keyword evidence="3 5" id="KW-1133">Transmembrane helix</keyword>
<dbReference type="Proteomes" id="UP001597135">
    <property type="component" value="Unassembled WGS sequence"/>
</dbReference>
<comment type="caution">
    <text evidence="6">The sequence shown here is derived from an EMBL/GenBank/DDBJ whole genome shotgun (WGS) entry which is preliminary data.</text>
</comment>
<dbReference type="Pfam" id="PF03006">
    <property type="entry name" value="HlyIII"/>
    <property type="match status" value="1"/>
</dbReference>
<name>A0ABW3ZIM9_9RHOB</name>
<gene>
    <name evidence="6" type="ORF">ACFQ4E_08870</name>
</gene>
<organism evidence="6 7">
    <name type="scientific">Litorisediminicola beolgyonensis</name>
    <dbReference type="NCBI Taxonomy" id="1173614"/>
    <lineage>
        <taxon>Bacteria</taxon>
        <taxon>Pseudomonadati</taxon>
        <taxon>Pseudomonadota</taxon>
        <taxon>Alphaproteobacteria</taxon>
        <taxon>Rhodobacterales</taxon>
        <taxon>Paracoccaceae</taxon>
        <taxon>Litorisediminicola</taxon>
    </lineage>
</organism>
<feature type="transmembrane region" description="Helical" evidence="5">
    <location>
        <begin position="96"/>
        <end position="126"/>
    </location>
</feature>
<keyword evidence="2 5" id="KW-0812">Transmembrane</keyword>
<evidence type="ECO:0000313" key="7">
    <source>
        <dbReference type="Proteomes" id="UP001597135"/>
    </source>
</evidence>
<feature type="transmembrane region" description="Helical" evidence="5">
    <location>
        <begin position="202"/>
        <end position="226"/>
    </location>
</feature>
<evidence type="ECO:0000256" key="5">
    <source>
        <dbReference type="SAM" id="Phobius"/>
    </source>
</evidence>
<reference evidence="7" key="1">
    <citation type="journal article" date="2019" name="Int. J. Syst. Evol. Microbiol.">
        <title>The Global Catalogue of Microorganisms (GCM) 10K type strain sequencing project: providing services to taxonomists for standard genome sequencing and annotation.</title>
        <authorList>
            <consortium name="The Broad Institute Genomics Platform"/>
            <consortium name="The Broad Institute Genome Sequencing Center for Infectious Disease"/>
            <person name="Wu L."/>
            <person name="Ma J."/>
        </authorList>
    </citation>
    <scope>NUCLEOTIDE SEQUENCE [LARGE SCALE GENOMIC DNA]</scope>
    <source>
        <strain evidence="7">CCUG 62953</strain>
    </source>
</reference>
<feature type="transmembrane region" description="Helical" evidence="5">
    <location>
        <begin position="26"/>
        <end position="47"/>
    </location>
</feature>
<keyword evidence="4 5" id="KW-0472">Membrane</keyword>
<dbReference type="InterPro" id="IPR004254">
    <property type="entry name" value="AdipoR/HlyIII-related"/>
</dbReference>
<evidence type="ECO:0000256" key="1">
    <source>
        <dbReference type="ARBA" id="ARBA00004141"/>
    </source>
</evidence>
<comment type="subcellular location">
    <subcellularLocation>
        <location evidence="1">Membrane</location>
        <topology evidence="1">Multi-pass membrane protein</topology>
    </subcellularLocation>
</comment>
<dbReference type="PANTHER" id="PTHR20855:SF3">
    <property type="entry name" value="LD03007P"/>
    <property type="match status" value="1"/>
</dbReference>
<dbReference type="RefSeq" id="WP_386802671.1">
    <property type="nucleotide sequence ID" value="NZ_JBHTMU010000012.1"/>
</dbReference>
<evidence type="ECO:0000313" key="6">
    <source>
        <dbReference type="EMBL" id="MFD1342528.1"/>
    </source>
</evidence>
<evidence type="ECO:0000256" key="4">
    <source>
        <dbReference type="ARBA" id="ARBA00023136"/>
    </source>
</evidence>
<protein>
    <submittedName>
        <fullName evidence="6">Hemolysin III family protein</fullName>
    </submittedName>
</protein>